<dbReference type="EMBL" id="CAWYQH010000096">
    <property type="protein sequence ID" value="CAK8682685.1"/>
    <property type="molecule type" value="Genomic_DNA"/>
</dbReference>
<dbReference type="SUPFAM" id="SSF57924">
    <property type="entry name" value="Inhibitor of apoptosis (IAP) repeat"/>
    <property type="match status" value="1"/>
</dbReference>
<organism evidence="1 2">
    <name type="scientific">Clavelina lepadiformis</name>
    <name type="common">Light-bulb sea squirt</name>
    <name type="synonym">Ascidia lepadiformis</name>
    <dbReference type="NCBI Taxonomy" id="159417"/>
    <lineage>
        <taxon>Eukaryota</taxon>
        <taxon>Metazoa</taxon>
        <taxon>Chordata</taxon>
        <taxon>Tunicata</taxon>
        <taxon>Ascidiacea</taxon>
        <taxon>Aplousobranchia</taxon>
        <taxon>Clavelinidae</taxon>
        <taxon>Clavelina</taxon>
    </lineage>
</organism>
<protein>
    <submittedName>
        <fullName evidence="1">Uncharacterized protein</fullName>
    </submittedName>
</protein>
<sequence>MKSEKSRLQTFHNHLSSWPARRICATPRQIANAGMCYLKEHAKWFPLCEFVLQQKGSDYVDRIAFRFSDLRRPILRNPENPNFLSNIQSGPIL</sequence>
<name>A0ABP0FSS0_CLALP</name>
<dbReference type="PANTHER" id="PTHR10044">
    <property type="entry name" value="INHIBITOR OF APOPTOSIS"/>
    <property type="match status" value="1"/>
</dbReference>
<evidence type="ECO:0000313" key="1">
    <source>
        <dbReference type="EMBL" id="CAK8682685.1"/>
    </source>
</evidence>
<reference evidence="1 2" key="1">
    <citation type="submission" date="2024-02" db="EMBL/GenBank/DDBJ databases">
        <authorList>
            <person name="Daric V."/>
            <person name="Darras S."/>
        </authorList>
    </citation>
    <scope>NUCLEOTIDE SEQUENCE [LARGE SCALE GENOMIC DNA]</scope>
</reference>
<dbReference type="Proteomes" id="UP001642483">
    <property type="component" value="Unassembled WGS sequence"/>
</dbReference>
<dbReference type="Gene3D" id="1.10.1170.10">
    <property type="entry name" value="Inhibitor Of Apoptosis Protein (2mihbC-IAP-1), Chain A"/>
    <property type="match status" value="1"/>
</dbReference>
<evidence type="ECO:0000313" key="2">
    <source>
        <dbReference type="Proteomes" id="UP001642483"/>
    </source>
</evidence>
<gene>
    <name evidence="1" type="ORF">CVLEPA_LOCUS13329</name>
</gene>
<comment type="caution">
    <text evidence="1">The sequence shown here is derived from an EMBL/GenBank/DDBJ whole genome shotgun (WGS) entry which is preliminary data.</text>
</comment>
<dbReference type="InterPro" id="IPR001370">
    <property type="entry name" value="BIR_rpt"/>
</dbReference>
<dbReference type="SMART" id="SM00238">
    <property type="entry name" value="BIR"/>
    <property type="match status" value="1"/>
</dbReference>
<accession>A0ABP0FSS0</accession>
<proteinExistence type="predicted"/>
<dbReference type="PANTHER" id="PTHR10044:SF139">
    <property type="entry name" value="DEATH-ASSOCIATED INHIBITOR OF APOPTOSIS 2"/>
    <property type="match status" value="1"/>
</dbReference>
<dbReference type="InterPro" id="IPR050784">
    <property type="entry name" value="IAP"/>
</dbReference>
<keyword evidence="2" id="KW-1185">Reference proteome</keyword>